<protein>
    <submittedName>
        <fullName evidence="1">Uncharacterized protein</fullName>
    </submittedName>
</protein>
<evidence type="ECO:0000313" key="1">
    <source>
        <dbReference type="EMBL" id="NBI80057.1"/>
    </source>
</evidence>
<dbReference type="RefSeq" id="WP_160210764.1">
    <property type="nucleotide sequence ID" value="NZ_QXWZ01000031.1"/>
</dbReference>
<organism evidence="1 2">
    <name type="scientific">Anaerotruncus colihominis</name>
    <dbReference type="NCBI Taxonomy" id="169435"/>
    <lineage>
        <taxon>Bacteria</taxon>
        <taxon>Bacillati</taxon>
        <taxon>Bacillota</taxon>
        <taxon>Clostridia</taxon>
        <taxon>Eubacteriales</taxon>
        <taxon>Oscillospiraceae</taxon>
        <taxon>Anaerotruncus</taxon>
    </lineage>
</organism>
<comment type="caution">
    <text evidence="1">The sequence shown here is derived from an EMBL/GenBank/DDBJ whole genome shotgun (WGS) entry which is preliminary data.</text>
</comment>
<accession>A0A845RKD1</accession>
<dbReference type="AlphaFoldDB" id="A0A845RKD1"/>
<proteinExistence type="predicted"/>
<gene>
    <name evidence="1" type="ORF">D3Z39_14525</name>
</gene>
<name>A0A845RKD1_9FIRM</name>
<evidence type="ECO:0000313" key="2">
    <source>
        <dbReference type="Proteomes" id="UP000446348"/>
    </source>
</evidence>
<dbReference type="EMBL" id="QXWZ01000031">
    <property type="protein sequence ID" value="NBI80057.1"/>
    <property type="molecule type" value="Genomic_DNA"/>
</dbReference>
<reference evidence="1 2" key="1">
    <citation type="submission" date="2018-08" db="EMBL/GenBank/DDBJ databases">
        <title>Murine metabolic-syndrome-specific gut microbial biobank.</title>
        <authorList>
            <person name="Liu C."/>
        </authorList>
    </citation>
    <scope>NUCLEOTIDE SEQUENCE [LARGE SCALE GENOMIC DNA]</scope>
    <source>
        <strain evidence="1 2">X69</strain>
    </source>
</reference>
<dbReference type="OrthoDB" id="2087745at2"/>
<dbReference type="Proteomes" id="UP000446348">
    <property type="component" value="Unassembled WGS sequence"/>
</dbReference>
<sequence length="71" mass="8008">MTNKEAYLSDLQELDDALAAILRAVPYGPTKKVKEARAEADRVADSARATIACMKRDYIIQEREEDPHETD</sequence>